<keyword evidence="12" id="KW-0812">Transmembrane</keyword>
<dbReference type="InterPro" id="IPR011009">
    <property type="entry name" value="Kinase-like_dom_sf"/>
</dbReference>
<dbReference type="GO" id="GO:0005524">
    <property type="term" value="F:ATP binding"/>
    <property type="evidence" value="ECO:0007669"/>
    <property type="project" value="UniProtKB-UniRule"/>
</dbReference>
<evidence type="ECO:0000313" key="16">
    <source>
        <dbReference type="Proteomes" id="UP000521922"/>
    </source>
</evidence>
<proteinExistence type="predicted"/>
<dbReference type="PROSITE" id="PS00107">
    <property type="entry name" value="PROTEIN_KINASE_ATP"/>
    <property type="match status" value="1"/>
</dbReference>
<keyword evidence="6 15" id="KW-0418">Kinase</keyword>
<keyword evidence="16" id="KW-1185">Reference proteome</keyword>
<dbReference type="AlphaFoldDB" id="A0A7Y9AS83"/>
<dbReference type="InterPro" id="IPR008271">
    <property type="entry name" value="Ser/Thr_kinase_AS"/>
</dbReference>
<keyword evidence="12" id="KW-1133">Transmembrane helix</keyword>
<reference evidence="15 16" key="1">
    <citation type="submission" date="2020-07" db="EMBL/GenBank/DDBJ databases">
        <title>Sequencing the genomes of 1000 actinobacteria strains.</title>
        <authorList>
            <person name="Klenk H.-P."/>
        </authorList>
    </citation>
    <scope>NUCLEOTIDE SEQUENCE [LARGE SCALE GENOMIC DNA]</scope>
    <source>
        <strain evidence="15 16">DSM 7487</strain>
    </source>
</reference>
<dbReference type="FunFam" id="1.10.510.10:FF:000021">
    <property type="entry name" value="Serine/threonine protein kinase"/>
    <property type="match status" value="1"/>
</dbReference>
<dbReference type="PROSITE" id="PS00108">
    <property type="entry name" value="PROTEIN_KINASE_ST"/>
    <property type="match status" value="1"/>
</dbReference>
<dbReference type="NCBIfam" id="NF033483">
    <property type="entry name" value="PknB_PASTA_kin"/>
    <property type="match status" value="1"/>
</dbReference>
<comment type="catalytic activity">
    <reaction evidence="8">
        <text>L-threonyl-[protein] + ATP = O-phospho-L-threonyl-[protein] + ADP + H(+)</text>
        <dbReference type="Rhea" id="RHEA:46608"/>
        <dbReference type="Rhea" id="RHEA-COMP:11060"/>
        <dbReference type="Rhea" id="RHEA-COMP:11605"/>
        <dbReference type="ChEBI" id="CHEBI:15378"/>
        <dbReference type="ChEBI" id="CHEBI:30013"/>
        <dbReference type="ChEBI" id="CHEBI:30616"/>
        <dbReference type="ChEBI" id="CHEBI:61977"/>
        <dbReference type="ChEBI" id="CHEBI:456216"/>
        <dbReference type="EC" id="2.7.11.1"/>
    </reaction>
</comment>
<dbReference type="Gene3D" id="1.10.510.10">
    <property type="entry name" value="Transferase(Phosphotransferase) domain 1"/>
    <property type="match status" value="1"/>
</dbReference>
<dbReference type="InterPro" id="IPR017441">
    <property type="entry name" value="Protein_kinase_ATP_BS"/>
</dbReference>
<evidence type="ECO:0000256" key="5">
    <source>
        <dbReference type="ARBA" id="ARBA00022741"/>
    </source>
</evidence>
<dbReference type="InterPro" id="IPR000719">
    <property type="entry name" value="Prot_kinase_dom"/>
</dbReference>
<feature type="binding site" evidence="10">
    <location>
        <position position="47"/>
    </location>
    <ligand>
        <name>ATP</name>
        <dbReference type="ChEBI" id="CHEBI:30616"/>
    </ligand>
</feature>
<evidence type="ECO:0000256" key="2">
    <source>
        <dbReference type="ARBA" id="ARBA00022527"/>
    </source>
</evidence>
<evidence type="ECO:0000256" key="9">
    <source>
        <dbReference type="ARBA" id="ARBA00048679"/>
    </source>
</evidence>
<evidence type="ECO:0000259" key="13">
    <source>
        <dbReference type="PROSITE" id="PS50011"/>
    </source>
</evidence>
<dbReference type="GO" id="GO:0004674">
    <property type="term" value="F:protein serine/threonine kinase activity"/>
    <property type="evidence" value="ECO:0007669"/>
    <property type="project" value="UniProtKB-KW"/>
</dbReference>
<keyword evidence="2" id="KW-0723">Serine/threonine-protein kinase</keyword>
<evidence type="ECO:0000256" key="10">
    <source>
        <dbReference type="PROSITE-ProRule" id="PRU10141"/>
    </source>
</evidence>
<dbReference type="Pfam" id="PF00069">
    <property type="entry name" value="Pkinase"/>
    <property type="match status" value="1"/>
</dbReference>
<organism evidence="15 16">
    <name type="scientific">Kineococcus aurantiacus</name>
    <dbReference type="NCBI Taxonomy" id="37633"/>
    <lineage>
        <taxon>Bacteria</taxon>
        <taxon>Bacillati</taxon>
        <taxon>Actinomycetota</taxon>
        <taxon>Actinomycetes</taxon>
        <taxon>Kineosporiales</taxon>
        <taxon>Kineosporiaceae</taxon>
        <taxon>Kineococcus</taxon>
    </lineage>
</organism>
<dbReference type="RefSeq" id="WP_179749105.1">
    <property type="nucleotide sequence ID" value="NZ_BAAAGN010000038.1"/>
</dbReference>
<comment type="caution">
    <text evidence="15">The sequence shown here is derived from an EMBL/GenBank/DDBJ whole genome shotgun (WGS) entry which is preliminary data.</text>
</comment>
<dbReference type="Pfam" id="PF03793">
    <property type="entry name" value="PASTA"/>
    <property type="match status" value="4"/>
</dbReference>
<dbReference type="SMART" id="SM00740">
    <property type="entry name" value="PASTA"/>
    <property type="match status" value="4"/>
</dbReference>
<dbReference type="CDD" id="cd06577">
    <property type="entry name" value="PASTA_pknB"/>
    <property type="match status" value="4"/>
</dbReference>
<dbReference type="Gene3D" id="3.30.10.20">
    <property type="match status" value="4"/>
</dbReference>
<dbReference type="SUPFAM" id="SSF56112">
    <property type="entry name" value="Protein kinase-like (PK-like)"/>
    <property type="match status" value="1"/>
</dbReference>
<accession>A0A7Y9AS83</accession>
<dbReference type="CDD" id="cd14014">
    <property type="entry name" value="STKc_PknB_like"/>
    <property type="match status" value="1"/>
</dbReference>
<feature type="domain" description="PASTA" evidence="14">
    <location>
        <begin position="501"/>
        <end position="567"/>
    </location>
</feature>
<keyword evidence="12" id="KW-0472">Membrane</keyword>
<feature type="domain" description="PASTA" evidence="14">
    <location>
        <begin position="370"/>
        <end position="432"/>
    </location>
</feature>
<evidence type="ECO:0000256" key="12">
    <source>
        <dbReference type="SAM" id="Phobius"/>
    </source>
</evidence>
<evidence type="ECO:0000256" key="3">
    <source>
        <dbReference type="ARBA" id="ARBA00022679"/>
    </source>
</evidence>
<keyword evidence="3 15" id="KW-0808">Transferase</keyword>
<evidence type="ECO:0000256" key="11">
    <source>
        <dbReference type="SAM" id="MobiDB-lite"/>
    </source>
</evidence>
<evidence type="ECO:0000256" key="7">
    <source>
        <dbReference type="ARBA" id="ARBA00022840"/>
    </source>
</evidence>
<evidence type="ECO:0000256" key="8">
    <source>
        <dbReference type="ARBA" id="ARBA00047899"/>
    </source>
</evidence>
<protein>
    <recommendedName>
        <fullName evidence="1">non-specific serine/threonine protein kinase</fullName>
        <ecNumber evidence="1">2.7.11.1</ecNumber>
    </recommendedName>
</protein>
<dbReference type="EMBL" id="JACCBB010000001">
    <property type="protein sequence ID" value="NYD21065.1"/>
    <property type="molecule type" value="Genomic_DNA"/>
</dbReference>
<dbReference type="Gene3D" id="3.30.200.20">
    <property type="entry name" value="Phosphorylase Kinase, domain 1"/>
    <property type="match status" value="1"/>
</dbReference>
<dbReference type="SMART" id="SM00220">
    <property type="entry name" value="S_TKc"/>
    <property type="match status" value="1"/>
</dbReference>
<feature type="region of interest" description="Disordered" evidence="11">
    <location>
        <begin position="290"/>
        <end position="337"/>
    </location>
</feature>
<sequence length="631" mass="65356">MDATLSDPLVGRRLDGRYRVLGRLGRGGMGVVYRAEDERLDRTVALKVLRADLAHDPVARARFVREAKSAARLAHPGVVAVLDQGVDHEGGDETAYLVMELVDGRTLRDVVLDEGTLSAGEALSVAGDVLDALAEAHRKGVLHRDVKTANVLVAHDGRVKVADFGLARAASASGQSTTVGMGDLMGTAEYLAPEQLENGEPNARSDVYGVGVMLYEMLTGAPPFTGESPFTIAYKHVHEPVPPPSAKVPGLPAALDALVLDALAKDPAERPADAGEMLEQLRAVLSSLSPAQLGSRGPRPVAPAAPGSTTRLQAGGQPGARALAQDEEPAGVPSEGRRSRRGLLVGLVLLVLALAAAVSWYSLAGPGAYTTTPGLVGRTPQEATSILQGAGLGVREEQGFSDTVEKGRIASTDPGEGERVRKDGTVTVVVSQGIQTFPVPDLARRALDDAQEELTSTGLAVGAVSEEFSEDVAQGRVVRTDPAAGTVLNHDTPVNLVVSRGRQPIDVPGVVDQTQDAAEKAITDAGLVVGDVSSKISETVPKGQVISQSPTGGTLFRGDAVSLVVSSGPPLVTIPTVQGKNVDAVRAQLQGLGFTVEVDNVLGGVFGTVRSIDPGEGQQIPKGSTVTLTVV</sequence>
<name>A0A7Y9AS83_9ACTN</name>
<dbReference type="PANTHER" id="PTHR43289">
    <property type="entry name" value="MITOGEN-ACTIVATED PROTEIN KINASE KINASE KINASE 20-RELATED"/>
    <property type="match status" value="1"/>
</dbReference>
<feature type="domain" description="PASTA" evidence="14">
    <location>
        <begin position="568"/>
        <end position="631"/>
    </location>
</feature>
<dbReference type="InterPro" id="IPR005543">
    <property type="entry name" value="PASTA_dom"/>
</dbReference>
<feature type="transmembrane region" description="Helical" evidence="12">
    <location>
        <begin position="343"/>
        <end position="363"/>
    </location>
</feature>
<feature type="domain" description="PASTA" evidence="14">
    <location>
        <begin position="433"/>
        <end position="500"/>
    </location>
</feature>
<feature type="compositionally biased region" description="Low complexity" evidence="11">
    <location>
        <begin position="294"/>
        <end position="308"/>
    </location>
</feature>
<dbReference type="PROSITE" id="PS50011">
    <property type="entry name" value="PROTEIN_KINASE_DOM"/>
    <property type="match status" value="1"/>
</dbReference>
<evidence type="ECO:0000256" key="6">
    <source>
        <dbReference type="ARBA" id="ARBA00022777"/>
    </source>
</evidence>
<comment type="catalytic activity">
    <reaction evidence="9">
        <text>L-seryl-[protein] + ATP = O-phospho-L-seryl-[protein] + ADP + H(+)</text>
        <dbReference type="Rhea" id="RHEA:17989"/>
        <dbReference type="Rhea" id="RHEA-COMP:9863"/>
        <dbReference type="Rhea" id="RHEA-COMP:11604"/>
        <dbReference type="ChEBI" id="CHEBI:15378"/>
        <dbReference type="ChEBI" id="CHEBI:29999"/>
        <dbReference type="ChEBI" id="CHEBI:30616"/>
        <dbReference type="ChEBI" id="CHEBI:83421"/>
        <dbReference type="ChEBI" id="CHEBI:456216"/>
        <dbReference type="EC" id="2.7.11.1"/>
    </reaction>
</comment>
<gene>
    <name evidence="15" type="ORF">BJ968_000605</name>
</gene>
<evidence type="ECO:0000259" key="14">
    <source>
        <dbReference type="PROSITE" id="PS51178"/>
    </source>
</evidence>
<dbReference type="EC" id="2.7.11.1" evidence="1"/>
<feature type="domain" description="Protein kinase" evidence="13">
    <location>
        <begin position="18"/>
        <end position="285"/>
    </location>
</feature>
<evidence type="ECO:0000256" key="1">
    <source>
        <dbReference type="ARBA" id="ARBA00012513"/>
    </source>
</evidence>
<dbReference type="FunFam" id="3.30.200.20:FF:000035">
    <property type="entry name" value="Serine/threonine protein kinase Stk1"/>
    <property type="match status" value="1"/>
</dbReference>
<dbReference type="GO" id="GO:0045717">
    <property type="term" value="P:negative regulation of fatty acid biosynthetic process"/>
    <property type="evidence" value="ECO:0007669"/>
    <property type="project" value="UniProtKB-ARBA"/>
</dbReference>
<dbReference type="PROSITE" id="PS51178">
    <property type="entry name" value="PASTA"/>
    <property type="match status" value="4"/>
</dbReference>
<evidence type="ECO:0000256" key="4">
    <source>
        <dbReference type="ARBA" id="ARBA00022737"/>
    </source>
</evidence>
<evidence type="ECO:0000313" key="15">
    <source>
        <dbReference type="EMBL" id="NYD21065.1"/>
    </source>
</evidence>
<keyword evidence="5 10" id="KW-0547">Nucleotide-binding</keyword>
<keyword evidence="7 10" id="KW-0067">ATP-binding</keyword>
<keyword evidence="4" id="KW-0677">Repeat</keyword>
<dbReference type="PANTHER" id="PTHR43289:SF6">
    <property type="entry name" value="SERINE_THREONINE-PROTEIN KINASE NEKL-3"/>
    <property type="match status" value="1"/>
</dbReference>
<dbReference type="Proteomes" id="UP000521922">
    <property type="component" value="Unassembled WGS sequence"/>
</dbReference>